<protein>
    <submittedName>
        <fullName evidence="2">Uncharacterized protein</fullName>
    </submittedName>
</protein>
<accession>A0ABZ2BQA5</accession>
<feature type="signal peptide" evidence="1">
    <location>
        <begin position="1"/>
        <end position="19"/>
    </location>
</feature>
<dbReference type="RefSeq" id="WP_187429076.1">
    <property type="nucleotide sequence ID" value="NZ_CP143423.1"/>
</dbReference>
<proteinExistence type="predicted"/>
<keyword evidence="3" id="KW-1185">Reference proteome</keyword>
<dbReference type="EMBL" id="CP143423">
    <property type="protein sequence ID" value="WVX47410.1"/>
    <property type="molecule type" value="Genomic_DNA"/>
</dbReference>
<evidence type="ECO:0000256" key="1">
    <source>
        <dbReference type="SAM" id="SignalP"/>
    </source>
</evidence>
<feature type="chain" id="PRO_5046842589" evidence="1">
    <location>
        <begin position="20"/>
        <end position="145"/>
    </location>
</feature>
<evidence type="ECO:0000313" key="2">
    <source>
        <dbReference type="EMBL" id="WVX47410.1"/>
    </source>
</evidence>
<organism evidence="2 3">
    <name type="scientific">Roseobacter fucihabitans</name>
    <dbReference type="NCBI Taxonomy" id="1537242"/>
    <lineage>
        <taxon>Bacteria</taxon>
        <taxon>Pseudomonadati</taxon>
        <taxon>Pseudomonadota</taxon>
        <taxon>Alphaproteobacteria</taxon>
        <taxon>Rhodobacterales</taxon>
        <taxon>Roseobacteraceae</taxon>
        <taxon>Roseobacter</taxon>
    </lineage>
</organism>
<name>A0ABZ2BQA5_9RHOB</name>
<evidence type="ECO:0000313" key="3">
    <source>
        <dbReference type="Proteomes" id="UP001318682"/>
    </source>
</evidence>
<keyword evidence="1" id="KW-0732">Signal</keyword>
<reference evidence="3" key="1">
    <citation type="submission" date="2024-01" db="EMBL/GenBank/DDBJ databases">
        <title>Roseobacter fucihabitans sp. nov., isolated from the brown alga Fucus spiralis.</title>
        <authorList>
            <person name="Hahnke S."/>
            <person name="Berger M."/>
            <person name="Schlingloff A."/>
            <person name="Athale I."/>
            <person name="Neumann-Schaal M."/>
            <person name="Adenaya A."/>
            <person name="Poehlein A."/>
            <person name="Daniel R."/>
            <person name="Pertersen J."/>
            <person name="Brinkhoff T."/>
        </authorList>
    </citation>
    <scope>NUCLEOTIDE SEQUENCE [LARGE SCALE GENOMIC DNA]</scope>
    <source>
        <strain evidence="3">B14</strain>
    </source>
</reference>
<gene>
    <name evidence="2" type="ORF">ROLI_004770</name>
</gene>
<dbReference type="Proteomes" id="UP001318682">
    <property type="component" value="Chromosome"/>
</dbReference>
<sequence>MKRLYLAATLWFMSLPALAQDWGDLNAVILPALSSSGTSEATFWLPNVNDPEAASLSLAVVYEYIQGSAGNTSIAVGFFVRQPTGWAFGGTVENLFGHNPRDAVFADSFVELTTTTLGPNEPRCCPTMQTRWRVDYQSRTAQRLN</sequence>